<sequence length="398" mass="44814">MTDPIVLVLTIIMVGQISLSVPLLVSRCHANATFMPLAVFLLACGLLAMNSIVATLFESAYLIYTAWVFPTLFVLCPSLWFYIEGITSNTPWKFTKKHAVHGVLVIPALVVSVMILMLPSDVHRAIFIDDVTANHPLVGTLFTSMLIMMVLWLLHCVYTLYCIVRRLSDYRKELKNVFSNNENKELKWINWLLFSALCVWLFSLTTLFASSLFNNVLFNARVEVLLSLLLLWSLAHFGLQQQPALIGENAFLLGDAKTEIKDQQSQKQHNGINCQQKYQRSALSQAQSARIAEKINAVMENEQLYLDSSLSLQKLAKHTAISPNYISQTLNETLGLNFFDYVNQWRIEAAKPHIIANQSSVLDIALAAGFNARSSFYKAFKQQTGVTPSEFRKQNAIA</sequence>
<evidence type="ECO:0000256" key="4">
    <source>
        <dbReference type="SAM" id="Phobius"/>
    </source>
</evidence>
<evidence type="ECO:0000256" key="1">
    <source>
        <dbReference type="ARBA" id="ARBA00023015"/>
    </source>
</evidence>
<evidence type="ECO:0000256" key="3">
    <source>
        <dbReference type="ARBA" id="ARBA00023163"/>
    </source>
</evidence>
<name>A0ABU8EZN8_9GAMM</name>
<dbReference type="SMART" id="SM00342">
    <property type="entry name" value="HTH_ARAC"/>
    <property type="match status" value="1"/>
</dbReference>
<dbReference type="PANTHER" id="PTHR43280">
    <property type="entry name" value="ARAC-FAMILY TRANSCRIPTIONAL REGULATOR"/>
    <property type="match status" value="1"/>
</dbReference>
<comment type="caution">
    <text evidence="6">The sequence shown here is derived from an EMBL/GenBank/DDBJ whole genome shotgun (WGS) entry which is preliminary data.</text>
</comment>
<keyword evidence="4" id="KW-0812">Transmembrane</keyword>
<organism evidence="6 7">
    <name type="scientific">Pseudoalteromonas spongiae</name>
    <dbReference type="NCBI Taxonomy" id="298657"/>
    <lineage>
        <taxon>Bacteria</taxon>
        <taxon>Pseudomonadati</taxon>
        <taxon>Pseudomonadota</taxon>
        <taxon>Gammaproteobacteria</taxon>
        <taxon>Alteromonadales</taxon>
        <taxon>Pseudoalteromonadaceae</taxon>
        <taxon>Pseudoalteromonas</taxon>
    </lineage>
</organism>
<dbReference type="PROSITE" id="PS00041">
    <property type="entry name" value="HTH_ARAC_FAMILY_1"/>
    <property type="match status" value="1"/>
</dbReference>
<dbReference type="InterPro" id="IPR018060">
    <property type="entry name" value="HTH_AraC"/>
</dbReference>
<keyword evidence="2" id="KW-0238">DNA-binding</keyword>
<dbReference type="InterPro" id="IPR020449">
    <property type="entry name" value="Tscrpt_reg_AraC-type_HTH"/>
</dbReference>
<dbReference type="PRINTS" id="PR00032">
    <property type="entry name" value="HTHARAC"/>
</dbReference>
<evidence type="ECO:0000313" key="6">
    <source>
        <dbReference type="EMBL" id="MEI4551696.1"/>
    </source>
</evidence>
<gene>
    <name evidence="6" type="ORF">WAE96_18610</name>
</gene>
<keyword evidence="3" id="KW-0804">Transcription</keyword>
<feature type="domain" description="HTH araC/xylS-type" evidence="5">
    <location>
        <begin position="289"/>
        <end position="394"/>
    </location>
</feature>
<dbReference type="InterPro" id="IPR009057">
    <property type="entry name" value="Homeodomain-like_sf"/>
</dbReference>
<keyword evidence="7" id="KW-1185">Reference proteome</keyword>
<evidence type="ECO:0000259" key="5">
    <source>
        <dbReference type="PROSITE" id="PS01124"/>
    </source>
</evidence>
<feature type="transmembrane region" description="Helical" evidence="4">
    <location>
        <begin position="138"/>
        <end position="164"/>
    </location>
</feature>
<proteinExistence type="predicted"/>
<feature type="transmembrane region" description="Helical" evidence="4">
    <location>
        <begin position="99"/>
        <end position="118"/>
    </location>
</feature>
<keyword evidence="4" id="KW-1133">Transmembrane helix</keyword>
<feature type="transmembrane region" description="Helical" evidence="4">
    <location>
        <begin position="37"/>
        <end position="57"/>
    </location>
</feature>
<keyword evidence="1" id="KW-0805">Transcription regulation</keyword>
<accession>A0ABU8EZN8</accession>
<dbReference type="InterPro" id="IPR018062">
    <property type="entry name" value="HTH_AraC-typ_CS"/>
</dbReference>
<feature type="transmembrane region" description="Helical" evidence="4">
    <location>
        <begin position="188"/>
        <end position="210"/>
    </location>
</feature>
<dbReference type="SUPFAM" id="SSF46689">
    <property type="entry name" value="Homeodomain-like"/>
    <property type="match status" value="1"/>
</dbReference>
<evidence type="ECO:0000313" key="7">
    <source>
        <dbReference type="Proteomes" id="UP001382455"/>
    </source>
</evidence>
<feature type="transmembrane region" description="Helical" evidence="4">
    <location>
        <begin position="63"/>
        <end position="83"/>
    </location>
</feature>
<keyword evidence="4" id="KW-0472">Membrane</keyword>
<dbReference type="Pfam" id="PF12833">
    <property type="entry name" value="HTH_18"/>
    <property type="match status" value="1"/>
</dbReference>
<evidence type="ECO:0000256" key="2">
    <source>
        <dbReference type="ARBA" id="ARBA00023125"/>
    </source>
</evidence>
<dbReference type="PANTHER" id="PTHR43280:SF29">
    <property type="entry name" value="ARAC-FAMILY TRANSCRIPTIONAL REGULATOR"/>
    <property type="match status" value="1"/>
</dbReference>
<dbReference type="PROSITE" id="PS01124">
    <property type="entry name" value="HTH_ARAC_FAMILY_2"/>
    <property type="match status" value="1"/>
</dbReference>
<dbReference type="Proteomes" id="UP001382455">
    <property type="component" value="Unassembled WGS sequence"/>
</dbReference>
<dbReference type="EMBL" id="JBAWKS010000002">
    <property type="protein sequence ID" value="MEI4551696.1"/>
    <property type="molecule type" value="Genomic_DNA"/>
</dbReference>
<protein>
    <submittedName>
        <fullName evidence="6">AraC family transcriptional regulator</fullName>
    </submittedName>
</protein>
<dbReference type="Gene3D" id="1.10.10.60">
    <property type="entry name" value="Homeodomain-like"/>
    <property type="match status" value="2"/>
</dbReference>
<reference evidence="6 7" key="1">
    <citation type="submission" date="2023-12" db="EMBL/GenBank/DDBJ databases">
        <title>Friends and Foes: Symbiotic and Algicidal bacterial influence on Karenia brevis blooms.</title>
        <authorList>
            <person name="Fei C."/>
            <person name="Mohamed A.R."/>
            <person name="Booker A."/>
            <person name="Arshad M."/>
            <person name="Klass S."/>
            <person name="Ahn S."/>
            <person name="Gilbert P.M."/>
            <person name="Heil C.A."/>
            <person name="Martinez J.M."/>
            <person name="Amin S.A."/>
        </authorList>
    </citation>
    <scope>NUCLEOTIDE SEQUENCE [LARGE SCALE GENOMIC DNA]</scope>
    <source>
        <strain evidence="6 7">CE15</strain>
    </source>
</reference>
<feature type="transmembrane region" description="Helical" evidence="4">
    <location>
        <begin position="6"/>
        <end position="25"/>
    </location>
</feature>
<dbReference type="RefSeq" id="WP_336436633.1">
    <property type="nucleotide sequence ID" value="NZ_JBAWKS010000002.1"/>
</dbReference>